<feature type="compositionally biased region" description="Acidic residues" evidence="5">
    <location>
        <begin position="510"/>
        <end position="519"/>
    </location>
</feature>
<evidence type="ECO:0008006" key="10">
    <source>
        <dbReference type="Google" id="ProtNLM"/>
    </source>
</evidence>
<dbReference type="InterPro" id="IPR051964">
    <property type="entry name" value="Chaperone_stress_response"/>
</dbReference>
<evidence type="ECO:0000256" key="5">
    <source>
        <dbReference type="SAM" id="MobiDB-lite"/>
    </source>
</evidence>
<evidence type="ECO:0000256" key="2">
    <source>
        <dbReference type="ARBA" id="ARBA00022771"/>
    </source>
</evidence>
<accession>A0A0E9NAW5</accession>
<evidence type="ECO:0000259" key="7">
    <source>
        <dbReference type="PROSITE" id="PS50157"/>
    </source>
</evidence>
<dbReference type="FunFam" id="1.10.287.110:FF:000046">
    <property type="entry name" value="dnaJ homolog subfamily C member 21"/>
    <property type="match status" value="1"/>
</dbReference>
<protein>
    <recommendedName>
        <fullName evidence="10">J domain-containing protein</fullName>
    </recommendedName>
</protein>
<dbReference type="SUPFAM" id="SSF57667">
    <property type="entry name" value="beta-beta-alpha zinc fingers"/>
    <property type="match status" value="1"/>
</dbReference>
<dbReference type="InterPro" id="IPR018253">
    <property type="entry name" value="DnaJ_domain_CS"/>
</dbReference>
<evidence type="ECO:0000256" key="3">
    <source>
        <dbReference type="ARBA" id="ARBA00022833"/>
    </source>
</evidence>
<dbReference type="InterPro" id="IPR036869">
    <property type="entry name" value="J_dom_sf"/>
</dbReference>
<feature type="region of interest" description="Disordered" evidence="5">
    <location>
        <begin position="152"/>
        <end position="171"/>
    </location>
</feature>
<reference evidence="8 9" key="2">
    <citation type="journal article" date="2014" name="J. Gen. Appl. Microbiol.">
        <title>The early diverging ascomycetous budding yeast Saitoella complicata has three histone deacetylases belonging to the Clr6, Hos2, and Rpd3 lineages.</title>
        <authorList>
            <person name="Nishida H."/>
            <person name="Matsumoto T."/>
            <person name="Kondo S."/>
            <person name="Hamamoto M."/>
            <person name="Yoshikawa H."/>
        </authorList>
    </citation>
    <scope>NUCLEOTIDE SEQUENCE [LARGE SCALE GENOMIC DNA]</scope>
    <source>
        <strain evidence="8 9">NRRL Y-17804</strain>
    </source>
</reference>
<dbReference type="InterPro" id="IPR003604">
    <property type="entry name" value="Matrin/U1-like-C_Znf_C2H2"/>
</dbReference>
<evidence type="ECO:0000313" key="9">
    <source>
        <dbReference type="Proteomes" id="UP000033140"/>
    </source>
</evidence>
<feature type="compositionally biased region" description="Basic and acidic residues" evidence="5">
    <location>
        <begin position="536"/>
        <end position="546"/>
    </location>
</feature>
<feature type="domain" description="C2H2-type" evidence="7">
    <location>
        <begin position="550"/>
        <end position="579"/>
    </location>
</feature>
<dbReference type="PROSITE" id="PS00636">
    <property type="entry name" value="DNAJ_1"/>
    <property type="match status" value="1"/>
</dbReference>
<dbReference type="GO" id="GO:0008270">
    <property type="term" value="F:zinc ion binding"/>
    <property type="evidence" value="ECO:0007669"/>
    <property type="project" value="UniProtKB-KW"/>
</dbReference>
<feature type="region of interest" description="Disordered" evidence="5">
    <location>
        <begin position="569"/>
        <end position="598"/>
    </location>
</feature>
<dbReference type="Pfam" id="PF21884">
    <property type="entry name" value="ZUO1-like_ZHD"/>
    <property type="match status" value="1"/>
</dbReference>
<feature type="compositionally biased region" description="Basic and acidic residues" evidence="5">
    <location>
        <begin position="152"/>
        <end position="161"/>
    </location>
</feature>
<evidence type="ECO:0000256" key="4">
    <source>
        <dbReference type="PROSITE-ProRule" id="PRU00042"/>
    </source>
</evidence>
<feature type="compositionally biased region" description="Basic residues" evidence="5">
    <location>
        <begin position="525"/>
        <end position="535"/>
    </location>
</feature>
<evidence type="ECO:0000256" key="1">
    <source>
        <dbReference type="ARBA" id="ARBA00022723"/>
    </source>
</evidence>
<dbReference type="AlphaFoldDB" id="A0A0E9NAW5"/>
<dbReference type="SMART" id="SM00451">
    <property type="entry name" value="ZnF_U1"/>
    <property type="match status" value="1"/>
</dbReference>
<dbReference type="PANTHER" id="PTHR44029:SF1">
    <property type="entry name" value="DNAJ HOMOLOG SUBFAMILY C MEMBER 21"/>
    <property type="match status" value="1"/>
</dbReference>
<dbReference type="OMA" id="RANHEES"/>
<feature type="compositionally biased region" description="Acidic residues" evidence="5">
    <location>
        <begin position="376"/>
        <end position="416"/>
    </location>
</feature>
<dbReference type="SMART" id="SM00355">
    <property type="entry name" value="ZnF_C2H2"/>
    <property type="match status" value="2"/>
</dbReference>
<dbReference type="InterPro" id="IPR001623">
    <property type="entry name" value="DnaJ_domain"/>
</dbReference>
<gene>
    <name evidence="8" type="ORF">G7K_0780-t1</name>
</gene>
<feature type="domain" description="J" evidence="6">
    <location>
        <begin position="23"/>
        <end position="89"/>
    </location>
</feature>
<dbReference type="InterPro" id="IPR036236">
    <property type="entry name" value="Znf_C2H2_sf"/>
</dbReference>
<dbReference type="Pfam" id="PF12171">
    <property type="entry name" value="zf-C2H2_jaz"/>
    <property type="match status" value="1"/>
</dbReference>
<dbReference type="CDD" id="cd06257">
    <property type="entry name" value="DnaJ"/>
    <property type="match status" value="1"/>
</dbReference>
<dbReference type="STRING" id="698492.A0A0E9NAW5"/>
<dbReference type="InterPro" id="IPR013087">
    <property type="entry name" value="Znf_C2H2_type"/>
</dbReference>
<reference evidence="8 9" key="3">
    <citation type="journal article" date="2015" name="Genome Announc.">
        <title>Draft Genome Sequence of the Archiascomycetous Yeast Saitoella complicata.</title>
        <authorList>
            <person name="Yamauchi K."/>
            <person name="Kondo S."/>
            <person name="Hamamoto M."/>
            <person name="Takahashi Y."/>
            <person name="Ogura Y."/>
            <person name="Hayashi T."/>
            <person name="Nishida H."/>
        </authorList>
    </citation>
    <scope>NUCLEOTIDE SEQUENCE [LARGE SCALE GENOMIC DNA]</scope>
    <source>
        <strain evidence="8 9">NRRL Y-17804</strain>
    </source>
</reference>
<sequence>MGNWGSSTADGTDQKDHSSMRTCYYELLGVDRDATSAELTKAYRKAALRWHPDRNYGNVEEATERFAEIQVAYDVLSDDQERAWYDSHRDAILRGQDVGSGDYDYEIAGTTVPDLMKFFDPSVYAKMDDSPYGFYTRIRTLFDTLDREEEAAARNEGRDYTNRPSFGDSNTSFDPQVKDFYSAWGGFVTEKSFSWCDQYRYADAADRRVRRAMEKENKKARDTARKEYNDTVRQLILFIRKRDPRYKKATQMSEKARQAALLAASKAQAAKDREAFRAKLGTYHEPEWMKSSKDDAIAQAELEAEFYGDEEVYEYECVACNKSFKSENQFEAHEKSKKHVKAIQALKRRMQKEAEAFGFEETEDFEVMDHPGPGNDSEEDVEEEEDEQEEASVAEEAAQEVETPESQPSEEEDEPEEPAKPEPEAAEPLRTSLDSIATSADEDYGSVDQFAARTAGKKNKKAKKRKGQRGPALHDSEDEDQAAEELARILAGVGISTSTPTTDISSPTAADDDDDDDDTPTAAKKGAKAKRAARKVKQEAKEKEATENELVCVRCEEEFDSRNQLFEHIKRTGHAAPQYMTGSGPGAGGGKGKKGKRR</sequence>
<keyword evidence="2 4" id="KW-0863">Zinc-finger</keyword>
<dbReference type="PRINTS" id="PR00625">
    <property type="entry name" value="JDOMAIN"/>
</dbReference>
<comment type="caution">
    <text evidence="8">The sequence shown here is derived from an EMBL/GenBank/DDBJ whole genome shotgun (WGS) entry which is preliminary data.</text>
</comment>
<dbReference type="SUPFAM" id="SSF46565">
    <property type="entry name" value="Chaperone J-domain"/>
    <property type="match status" value="1"/>
</dbReference>
<dbReference type="GO" id="GO:0003676">
    <property type="term" value="F:nucleic acid binding"/>
    <property type="evidence" value="ECO:0007669"/>
    <property type="project" value="InterPro"/>
</dbReference>
<keyword evidence="3" id="KW-0862">Zinc</keyword>
<organism evidence="8 9">
    <name type="scientific">Saitoella complicata (strain BCRC 22490 / CBS 7301 / JCM 7358 / NBRC 10748 / NRRL Y-17804)</name>
    <dbReference type="NCBI Taxonomy" id="698492"/>
    <lineage>
        <taxon>Eukaryota</taxon>
        <taxon>Fungi</taxon>
        <taxon>Dikarya</taxon>
        <taxon>Ascomycota</taxon>
        <taxon>Taphrinomycotina</taxon>
        <taxon>Taphrinomycotina incertae sedis</taxon>
        <taxon>Saitoella</taxon>
    </lineage>
</organism>
<dbReference type="SMART" id="SM00271">
    <property type="entry name" value="DnaJ"/>
    <property type="match status" value="1"/>
</dbReference>
<dbReference type="InterPro" id="IPR022755">
    <property type="entry name" value="Znf_C2H2_jaz"/>
</dbReference>
<dbReference type="PROSITE" id="PS50076">
    <property type="entry name" value="DNAJ_2"/>
    <property type="match status" value="1"/>
</dbReference>
<dbReference type="PROSITE" id="PS50157">
    <property type="entry name" value="ZINC_FINGER_C2H2_2"/>
    <property type="match status" value="2"/>
</dbReference>
<feature type="region of interest" description="Disordered" evidence="5">
    <location>
        <begin position="357"/>
        <end position="554"/>
    </location>
</feature>
<evidence type="ECO:0000259" key="6">
    <source>
        <dbReference type="PROSITE" id="PS50076"/>
    </source>
</evidence>
<keyword evidence="1" id="KW-0479">Metal-binding</keyword>
<keyword evidence="9" id="KW-1185">Reference proteome</keyword>
<proteinExistence type="predicted"/>
<dbReference type="PANTHER" id="PTHR44029">
    <property type="entry name" value="DNAJ HOMOLOG SUBFAMILY C MEMBER 21"/>
    <property type="match status" value="1"/>
</dbReference>
<feature type="compositionally biased region" description="Low complexity" evidence="5">
    <location>
        <begin position="495"/>
        <end position="509"/>
    </location>
</feature>
<dbReference type="EMBL" id="BACD03000004">
    <property type="protein sequence ID" value="GAO46550.1"/>
    <property type="molecule type" value="Genomic_DNA"/>
</dbReference>
<name>A0A0E9NAW5_SAICN</name>
<dbReference type="Gene3D" id="3.30.160.60">
    <property type="entry name" value="Classic Zinc Finger"/>
    <property type="match status" value="1"/>
</dbReference>
<dbReference type="InterPro" id="IPR054076">
    <property type="entry name" value="ZUO1-like_ZHD"/>
</dbReference>
<evidence type="ECO:0000313" key="8">
    <source>
        <dbReference type="EMBL" id="GAO46550.1"/>
    </source>
</evidence>
<dbReference type="GO" id="GO:0005737">
    <property type="term" value="C:cytoplasm"/>
    <property type="evidence" value="ECO:0007669"/>
    <property type="project" value="TreeGrafter"/>
</dbReference>
<dbReference type="Proteomes" id="UP000033140">
    <property type="component" value="Unassembled WGS sequence"/>
</dbReference>
<dbReference type="PROSITE" id="PS00028">
    <property type="entry name" value="ZINC_FINGER_C2H2_1"/>
    <property type="match status" value="2"/>
</dbReference>
<dbReference type="Gene3D" id="1.10.287.110">
    <property type="entry name" value="DnaJ domain"/>
    <property type="match status" value="1"/>
</dbReference>
<dbReference type="Pfam" id="PF00226">
    <property type="entry name" value="DnaJ"/>
    <property type="match status" value="1"/>
</dbReference>
<feature type="compositionally biased region" description="Basic residues" evidence="5">
    <location>
        <begin position="455"/>
        <end position="468"/>
    </location>
</feature>
<feature type="domain" description="C2H2-type" evidence="7">
    <location>
        <begin position="315"/>
        <end position="339"/>
    </location>
</feature>
<reference evidence="8 9" key="1">
    <citation type="journal article" date="2011" name="J. Gen. Appl. Microbiol.">
        <title>Draft genome sequencing of the enigmatic yeast Saitoella complicata.</title>
        <authorList>
            <person name="Nishida H."/>
            <person name="Hamamoto M."/>
            <person name="Sugiyama J."/>
        </authorList>
    </citation>
    <scope>NUCLEOTIDE SEQUENCE [LARGE SCALE GENOMIC DNA]</scope>
    <source>
        <strain evidence="8 9">NRRL Y-17804</strain>
    </source>
</reference>
<feature type="compositionally biased region" description="Polar residues" evidence="5">
    <location>
        <begin position="162"/>
        <end position="171"/>
    </location>
</feature>